<sequence>MARDGPRDVLSTPADELQPDTVLYAQAPSEWTKMILAFPTRLEPIRIIAAQLVTSETGGTNERWRMLQGKIRDAGVELGAGIAAGMFDDKANLLNARSGRDRRKGGNCLGRGRGPPLPRYLACLPWTWIELSIGGYFKGEKLEWFDGPAASAANKRPMCPFQRIIQGTRLGDLKRFRGVGHAIQAEMQNIRGEMVPDRQKGRPSQQMHSSDGGQAQQPLQGIRVVKYHSGQMREPKVTDLDKRLCLEVSVPSDMSSVKNKFMNMSEEMRRGAQRLLELVIQTGSVFATGNADDLEEGTLGCA</sequence>
<comment type="caution">
    <text evidence="2">The sequence shown here is derived from an EMBL/GenBank/DDBJ whole genome shotgun (WGS) entry which is preliminary data.</text>
</comment>
<feature type="compositionally biased region" description="Polar residues" evidence="1">
    <location>
        <begin position="202"/>
        <end position="219"/>
    </location>
</feature>
<evidence type="ECO:0000256" key="1">
    <source>
        <dbReference type="SAM" id="MobiDB-lite"/>
    </source>
</evidence>
<gene>
    <name evidence="2" type="ORF">DFH08DRAFT_796861</name>
</gene>
<proteinExistence type="predicted"/>
<evidence type="ECO:0000313" key="3">
    <source>
        <dbReference type="Proteomes" id="UP001218218"/>
    </source>
</evidence>
<name>A0AAD7AVZ5_9AGAR</name>
<dbReference type="AlphaFoldDB" id="A0AAD7AVZ5"/>
<feature type="region of interest" description="Disordered" evidence="1">
    <location>
        <begin position="194"/>
        <end position="219"/>
    </location>
</feature>
<keyword evidence="3" id="KW-1185">Reference proteome</keyword>
<dbReference type="Proteomes" id="UP001218218">
    <property type="component" value="Unassembled WGS sequence"/>
</dbReference>
<protein>
    <submittedName>
        <fullName evidence="2">Uncharacterized protein</fullName>
    </submittedName>
</protein>
<dbReference type="EMBL" id="JARIHO010000001">
    <property type="protein sequence ID" value="KAJ7369062.1"/>
    <property type="molecule type" value="Genomic_DNA"/>
</dbReference>
<evidence type="ECO:0000313" key="2">
    <source>
        <dbReference type="EMBL" id="KAJ7369062.1"/>
    </source>
</evidence>
<accession>A0AAD7AVZ5</accession>
<organism evidence="2 3">
    <name type="scientific">Mycena albidolilacea</name>
    <dbReference type="NCBI Taxonomy" id="1033008"/>
    <lineage>
        <taxon>Eukaryota</taxon>
        <taxon>Fungi</taxon>
        <taxon>Dikarya</taxon>
        <taxon>Basidiomycota</taxon>
        <taxon>Agaricomycotina</taxon>
        <taxon>Agaricomycetes</taxon>
        <taxon>Agaricomycetidae</taxon>
        <taxon>Agaricales</taxon>
        <taxon>Marasmiineae</taxon>
        <taxon>Mycenaceae</taxon>
        <taxon>Mycena</taxon>
    </lineage>
</organism>
<reference evidence="2" key="1">
    <citation type="submission" date="2023-03" db="EMBL/GenBank/DDBJ databases">
        <title>Massive genome expansion in bonnet fungi (Mycena s.s.) driven by repeated elements and novel gene families across ecological guilds.</title>
        <authorList>
            <consortium name="Lawrence Berkeley National Laboratory"/>
            <person name="Harder C.B."/>
            <person name="Miyauchi S."/>
            <person name="Viragh M."/>
            <person name="Kuo A."/>
            <person name="Thoen E."/>
            <person name="Andreopoulos B."/>
            <person name="Lu D."/>
            <person name="Skrede I."/>
            <person name="Drula E."/>
            <person name="Henrissat B."/>
            <person name="Morin E."/>
            <person name="Kohler A."/>
            <person name="Barry K."/>
            <person name="LaButti K."/>
            <person name="Morin E."/>
            <person name="Salamov A."/>
            <person name="Lipzen A."/>
            <person name="Mereny Z."/>
            <person name="Hegedus B."/>
            <person name="Baldrian P."/>
            <person name="Stursova M."/>
            <person name="Weitz H."/>
            <person name="Taylor A."/>
            <person name="Grigoriev I.V."/>
            <person name="Nagy L.G."/>
            <person name="Martin F."/>
            <person name="Kauserud H."/>
        </authorList>
    </citation>
    <scope>NUCLEOTIDE SEQUENCE</scope>
    <source>
        <strain evidence="2">CBHHK002</strain>
    </source>
</reference>